<dbReference type="RefSeq" id="WP_086072587.1">
    <property type="nucleotide sequence ID" value="NZ_CP021109.1"/>
</dbReference>
<dbReference type="GO" id="GO:0071111">
    <property type="term" value="F:cyclic-guanylate-specific phosphodiesterase activity"/>
    <property type="evidence" value="ECO:0007669"/>
    <property type="project" value="InterPro"/>
</dbReference>
<dbReference type="Proteomes" id="UP000194139">
    <property type="component" value="Chromosome"/>
</dbReference>
<feature type="domain" description="EAL" evidence="3">
    <location>
        <begin position="439"/>
        <end position="678"/>
    </location>
</feature>
<sequence length="678" mass="73299">MSILRQLLLSITIAIAIILLGTLALSVSAARDYLAGQLQVQSSDAAVSLALSLSQPANSARVTQELLVSALYDGGHFSLVRLTDPQGQVIIERSSDNASRVVPQWFQRLVPLTAKSASHVVTDGWRQIGEVTLTATDTYAWETLWQSSVKMVGLVVAAGVAWALFAFALVRWIEKRLLAEVGEHMRAIGRGQFGQALTARVPELSGITDALNQTREQLRATTEEQTARIESLEIEVNQDPVTGLANRKYFINEFLRALEAGARMPQRTGQAAPSRGSNGSAGASADASAEADADRGHVLVFRQRDLAAINRHMPREFVDQWLAGLGQRVAALVEQMQLNHTLIARLNGSDFALLMPQCPAPTAMLVAERLRNELRESRIPVGEGGLCRWALAMSDYAAGGKVGELLGRLDFALMRGESAGDDHVQLATDEEHALSAHGESAWRHAIADGIERQRFTLALEPLRAQDGSVIRQEASLMLHSQGSPEPIPAKLFIPAATRLDLTAECDIQAVRLAVSWLMMNEGDLTVRIAMPSLSHPNFLLQVERMLAERKALAARLYLEVDAHAVAERRQAVAELCRIARDCGAHVGVRRLAQQLSAVSQLHSLRLAYVKLGGGFVSGMSQSLGSQQLATSVVETARSLDIDVYAEDVPDEATRALLARLGIRIMRGPGVSAPAAGAA</sequence>
<dbReference type="PANTHER" id="PTHR33121:SF79">
    <property type="entry name" value="CYCLIC DI-GMP PHOSPHODIESTERASE PDED-RELATED"/>
    <property type="match status" value="1"/>
</dbReference>
<reference evidence="6 7" key="1">
    <citation type="submission" date="2017-05" db="EMBL/GenBank/DDBJ databases">
        <title>Complete and WGS of Bordetella genogroups.</title>
        <authorList>
            <person name="Spilker T."/>
            <person name="LiPuma J."/>
        </authorList>
    </citation>
    <scope>NUCLEOTIDE SEQUENCE [LARGE SCALE GENOMIC DNA]</scope>
    <source>
        <strain evidence="6 7">AU17164</strain>
    </source>
</reference>
<dbReference type="PANTHER" id="PTHR33121">
    <property type="entry name" value="CYCLIC DI-GMP PHOSPHODIESTERASE PDEF"/>
    <property type="match status" value="1"/>
</dbReference>
<dbReference type="GO" id="GO:0016020">
    <property type="term" value="C:membrane"/>
    <property type="evidence" value="ECO:0007669"/>
    <property type="project" value="InterPro"/>
</dbReference>
<feature type="domain" description="GGDEF" evidence="5">
    <location>
        <begin position="294"/>
        <end position="429"/>
    </location>
</feature>
<dbReference type="InterPro" id="IPR000160">
    <property type="entry name" value="GGDEF_dom"/>
</dbReference>
<dbReference type="SUPFAM" id="SSF141868">
    <property type="entry name" value="EAL domain-like"/>
    <property type="match status" value="1"/>
</dbReference>
<dbReference type="EMBL" id="CP021109">
    <property type="protein sequence ID" value="ARP86992.1"/>
    <property type="molecule type" value="Genomic_DNA"/>
</dbReference>
<dbReference type="SMART" id="SM00267">
    <property type="entry name" value="GGDEF"/>
    <property type="match status" value="1"/>
</dbReference>
<dbReference type="Gene3D" id="3.20.20.450">
    <property type="entry name" value="EAL domain"/>
    <property type="match status" value="1"/>
</dbReference>
<accession>A0A1W6Z0V2</accession>
<dbReference type="SUPFAM" id="SSF55073">
    <property type="entry name" value="Nucleotide cyclase"/>
    <property type="match status" value="1"/>
</dbReference>
<dbReference type="Pfam" id="PF00990">
    <property type="entry name" value="GGDEF"/>
    <property type="match status" value="1"/>
</dbReference>
<proteinExistence type="predicted"/>
<gene>
    <name evidence="6" type="ORF">CAL13_12795</name>
</gene>
<dbReference type="InterPro" id="IPR001633">
    <property type="entry name" value="EAL_dom"/>
</dbReference>
<evidence type="ECO:0000259" key="4">
    <source>
        <dbReference type="PROSITE" id="PS50885"/>
    </source>
</evidence>
<evidence type="ECO:0000313" key="7">
    <source>
        <dbReference type="Proteomes" id="UP000194139"/>
    </source>
</evidence>
<feature type="compositionally biased region" description="Low complexity" evidence="2">
    <location>
        <begin position="271"/>
        <end position="289"/>
    </location>
</feature>
<evidence type="ECO:0000256" key="2">
    <source>
        <dbReference type="SAM" id="MobiDB-lite"/>
    </source>
</evidence>
<dbReference type="InterPro" id="IPR050706">
    <property type="entry name" value="Cyclic-di-GMP_PDE-like"/>
</dbReference>
<dbReference type="PROSITE" id="PS50887">
    <property type="entry name" value="GGDEF"/>
    <property type="match status" value="1"/>
</dbReference>
<feature type="coiled-coil region" evidence="1">
    <location>
        <begin position="204"/>
        <end position="235"/>
    </location>
</feature>
<organism evidence="6 7">
    <name type="scientific">Bordetella genomosp. 9</name>
    <dbReference type="NCBI Taxonomy" id="1416803"/>
    <lineage>
        <taxon>Bacteria</taxon>
        <taxon>Pseudomonadati</taxon>
        <taxon>Pseudomonadota</taxon>
        <taxon>Betaproteobacteria</taxon>
        <taxon>Burkholderiales</taxon>
        <taxon>Alcaligenaceae</taxon>
        <taxon>Bordetella</taxon>
    </lineage>
</organism>
<dbReference type="InterPro" id="IPR003660">
    <property type="entry name" value="HAMP_dom"/>
</dbReference>
<evidence type="ECO:0000259" key="5">
    <source>
        <dbReference type="PROSITE" id="PS50887"/>
    </source>
</evidence>
<feature type="region of interest" description="Disordered" evidence="2">
    <location>
        <begin position="265"/>
        <end position="289"/>
    </location>
</feature>
<dbReference type="AlphaFoldDB" id="A0A1W6Z0V2"/>
<dbReference type="InterPro" id="IPR035919">
    <property type="entry name" value="EAL_sf"/>
</dbReference>
<dbReference type="Pfam" id="PF00563">
    <property type="entry name" value="EAL"/>
    <property type="match status" value="1"/>
</dbReference>
<dbReference type="InterPro" id="IPR032244">
    <property type="entry name" value="LapD_MoxY_N"/>
</dbReference>
<dbReference type="PROSITE" id="PS50885">
    <property type="entry name" value="HAMP"/>
    <property type="match status" value="1"/>
</dbReference>
<dbReference type="InterPro" id="IPR042461">
    <property type="entry name" value="LapD_MoxY_peri_C"/>
</dbReference>
<dbReference type="InterPro" id="IPR029787">
    <property type="entry name" value="Nucleotide_cyclase"/>
</dbReference>
<dbReference type="Pfam" id="PF16448">
    <property type="entry name" value="LapD_MoxY_N"/>
    <property type="match status" value="1"/>
</dbReference>
<name>A0A1W6Z0V2_9BORD</name>
<evidence type="ECO:0000259" key="3">
    <source>
        <dbReference type="PROSITE" id="PS50883"/>
    </source>
</evidence>
<dbReference type="GO" id="GO:0007165">
    <property type="term" value="P:signal transduction"/>
    <property type="evidence" value="ECO:0007669"/>
    <property type="project" value="InterPro"/>
</dbReference>
<dbReference type="Gene3D" id="3.30.110.200">
    <property type="match status" value="1"/>
</dbReference>
<evidence type="ECO:0000256" key="1">
    <source>
        <dbReference type="SAM" id="Coils"/>
    </source>
</evidence>
<dbReference type="Gene3D" id="6.20.270.20">
    <property type="entry name" value="LapD/MoxY periplasmic domain"/>
    <property type="match status" value="1"/>
</dbReference>
<keyword evidence="1" id="KW-0175">Coiled coil</keyword>
<feature type="domain" description="HAMP" evidence="4">
    <location>
        <begin position="178"/>
        <end position="223"/>
    </location>
</feature>
<protein>
    <submittedName>
        <fullName evidence="6">GGDEF domain-containing protein</fullName>
    </submittedName>
</protein>
<keyword evidence="7" id="KW-1185">Reference proteome</keyword>
<dbReference type="InterPro" id="IPR043128">
    <property type="entry name" value="Rev_trsase/Diguanyl_cyclase"/>
</dbReference>
<evidence type="ECO:0000313" key="6">
    <source>
        <dbReference type="EMBL" id="ARP86992.1"/>
    </source>
</evidence>
<dbReference type="PROSITE" id="PS50883">
    <property type="entry name" value="EAL"/>
    <property type="match status" value="1"/>
</dbReference>
<dbReference type="Gene3D" id="3.30.70.270">
    <property type="match status" value="1"/>
</dbReference>
<dbReference type="SMART" id="SM00052">
    <property type="entry name" value="EAL"/>
    <property type="match status" value="1"/>
</dbReference>